<dbReference type="Proteomes" id="UP000287124">
    <property type="component" value="Unassembled WGS sequence"/>
</dbReference>
<organism evidence="8 9">
    <name type="scientific">Fusarium euwallaceae</name>
    <dbReference type="NCBI Taxonomy" id="1147111"/>
    <lineage>
        <taxon>Eukaryota</taxon>
        <taxon>Fungi</taxon>
        <taxon>Dikarya</taxon>
        <taxon>Ascomycota</taxon>
        <taxon>Pezizomycotina</taxon>
        <taxon>Sordariomycetes</taxon>
        <taxon>Hypocreomycetidae</taxon>
        <taxon>Hypocreales</taxon>
        <taxon>Nectriaceae</taxon>
        <taxon>Fusarium</taxon>
        <taxon>Fusarium solani species complex</taxon>
    </lineage>
</organism>
<dbReference type="InterPro" id="IPR052073">
    <property type="entry name" value="Amide_Lactam_Regulators"/>
</dbReference>
<protein>
    <recommendedName>
        <fullName evidence="7">Xylanolytic transcriptional activator regulatory domain-containing protein</fullName>
    </recommendedName>
</protein>
<name>A0A430L8S1_9HYPO</name>
<reference evidence="8 9" key="1">
    <citation type="submission" date="2017-06" db="EMBL/GenBank/DDBJ databases">
        <title>Comparative genomic analysis of Ambrosia Fusariam Clade fungi.</title>
        <authorList>
            <person name="Stajich J.E."/>
            <person name="Carrillo J."/>
            <person name="Kijimoto T."/>
            <person name="Eskalen A."/>
            <person name="O'Donnell K."/>
            <person name="Kasson M."/>
        </authorList>
    </citation>
    <scope>NUCLEOTIDE SEQUENCE [LARGE SCALE GENOMIC DNA]</scope>
    <source>
        <strain evidence="8 9">UCR1854</strain>
    </source>
</reference>
<evidence type="ECO:0000256" key="4">
    <source>
        <dbReference type="ARBA" id="ARBA00023163"/>
    </source>
</evidence>
<dbReference type="GO" id="GO:0006351">
    <property type="term" value="P:DNA-templated transcription"/>
    <property type="evidence" value="ECO:0007669"/>
    <property type="project" value="InterPro"/>
</dbReference>
<evidence type="ECO:0000313" key="9">
    <source>
        <dbReference type="Proteomes" id="UP000287124"/>
    </source>
</evidence>
<comment type="caution">
    <text evidence="8">The sequence shown here is derived from an EMBL/GenBank/DDBJ whole genome shotgun (WGS) entry which is preliminary data.</text>
</comment>
<dbReference type="GO" id="GO:0003677">
    <property type="term" value="F:DNA binding"/>
    <property type="evidence" value="ECO:0007669"/>
    <property type="project" value="UniProtKB-KW"/>
</dbReference>
<keyword evidence="9" id="KW-1185">Reference proteome</keyword>
<dbReference type="InterPro" id="IPR007219">
    <property type="entry name" value="XnlR_reg_dom"/>
</dbReference>
<dbReference type="EMBL" id="MIKF01000335">
    <property type="protein sequence ID" value="RTE72060.1"/>
    <property type="molecule type" value="Genomic_DNA"/>
</dbReference>
<evidence type="ECO:0000256" key="6">
    <source>
        <dbReference type="SAM" id="MobiDB-lite"/>
    </source>
</evidence>
<feature type="compositionally biased region" description="Polar residues" evidence="6">
    <location>
        <begin position="108"/>
        <end position="132"/>
    </location>
</feature>
<dbReference type="AlphaFoldDB" id="A0A430L8S1"/>
<keyword evidence="1" id="KW-0862">Zinc</keyword>
<keyword evidence="5" id="KW-0539">Nucleus</keyword>
<evidence type="ECO:0000313" key="8">
    <source>
        <dbReference type="EMBL" id="RTE72060.1"/>
    </source>
</evidence>
<evidence type="ECO:0000256" key="1">
    <source>
        <dbReference type="ARBA" id="ARBA00022833"/>
    </source>
</evidence>
<feature type="domain" description="Xylanolytic transcriptional activator regulatory" evidence="7">
    <location>
        <begin position="357"/>
        <end position="430"/>
    </location>
</feature>
<gene>
    <name evidence="8" type="ORF">BHE90_013534</name>
</gene>
<evidence type="ECO:0000256" key="2">
    <source>
        <dbReference type="ARBA" id="ARBA00023015"/>
    </source>
</evidence>
<dbReference type="GO" id="GO:0008270">
    <property type="term" value="F:zinc ion binding"/>
    <property type="evidence" value="ECO:0007669"/>
    <property type="project" value="InterPro"/>
</dbReference>
<accession>A0A430L8S1</accession>
<sequence>MYVDSGGGVQEGAEKKSCLLWFYPWTGKRKRTGDRDDFVEDADRGPRRAIDDASTIISASSVGPQDTDALLALANTATRTPISLELSSIGAQEPTVAEKANATTTPNAASIVSPHSANPSPIPSLTRQTPNSCVPRGSLPSHYSRDEDDGPLQTLCRMSNGEAVVLSPDSTGQAEQPVRRIFEYYSDFNALTVLNDAIGQQGRRRRLVQIDLDEPPTSLLTRRELGPLDEVDRAYLAQRRVHDLPSRSSCESMLQLFFKHVFPYTPVVDRVQVVSDFNQYRCSTFLIYSMFSITVPYASDELIHAMSFGSVIEAQRAFFTRARLLFDFGCERSQLNLLQGCILLSSFQNSFAPDKDYRFWFNNATHMATRMGLHRRNIEHDLDTATHRVCRRIWWQLFQRDVMFSLAGFENARKINDDEVDAVPLHEDDWIEAQGDEAVRLTLPVITKVQVHFMIENSQLAKIGARCIKFLRGSDASQQPSNAGRVIGDEILSWRKRIPPELRGDAISEADEPNVWGTVLLTFSYRLECLLYRALRRRARETGSDDFTWANQRLNAALFELNMVLRRAMALEMLSAAPPSMIVCVTQLMALQIEMALEEGCSRGKKQALKAEIHIILSYCKDMEHKWMNAKWASTVFEWVARHTGMLLVGPTALDSHNDRQHSGDDRFQNQGQLDLGDMSDLFPDNWVQDMIDQGVLAHQDQAMFEILGVPF</sequence>
<keyword evidence="4" id="KW-0804">Transcription</keyword>
<dbReference type="CDD" id="cd12148">
    <property type="entry name" value="fungal_TF_MHR"/>
    <property type="match status" value="1"/>
</dbReference>
<dbReference type="PANTHER" id="PTHR47171:SF3">
    <property type="entry name" value="FARA-RELATED"/>
    <property type="match status" value="1"/>
</dbReference>
<evidence type="ECO:0000256" key="3">
    <source>
        <dbReference type="ARBA" id="ARBA00023125"/>
    </source>
</evidence>
<feature type="region of interest" description="Disordered" evidence="6">
    <location>
        <begin position="108"/>
        <end position="134"/>
    </location>
</feature>
<evidence type="ECO:0000256" key="5">
    <source>
        <dbReference type="ARBA" id="ARBA00023242"/>
    </source>
</evidence>
<evidence type="ECO:0000259" key="7">
    <source>
        <dbReference type="SMART" id="SM00906"/>
    </source>
</evidence>
<keyword evidence="2" id="KW-0805">Transcription regulation</keyword>
<proteinExistence type="predicted"/>
<keyword evidence="3" id="KW-0238">DNA-binding</keyword>
<dbReference type="Pfam" id="PF04082">
    <property type="entry name" value="Fungal_trans"/>
    <property type="match status" value="1"/>
</dbReference>
<dbReference type="SMART" id="SM00906">
    <property type="entry name" value="Fungal_trans"/>
    <property type="match status" value="1"/>
</dbReference>
<dbReference type="PANTHER" id="PTHR47171">
    <property type="entry name" value="FARA-RELATED"/>
    <property type="match status" value="1"/>
</dbReference>